<evidence type="ECO:0000259" key="1">
    <source>
        <dbReference type="Pfam" id="PF25210"/>
    </source>
</evidence>
<dbReference type="Pfam" id="PF25210">
    <property type="entry name" value="Kelch_FKB95"/>
    <property type="match status" value="1"/>
</dbReference>
<dbReference type="SMART" id="SM00612">
    <property type="entry name" value="Kelch"/>
    <property type="match status" value="2"/>
</dbReference>
<dbReference type="PANTHER" id="PTHR24414">
    <property type="entry name" value="F-BOX/KELCH-REPEAT PROTEIN SKIP4"/>
    <property type="match status" value="1"/>
</dbReference>
<dbReference type="EMBL" id="HG994355">
    <property type="protein sequence ID" value="CAF2147993.1"/>
    <property type="molecule type" value="Genomic_DNA"/>
</dbReference>
<accession>A0A816XQ56</accession>
<evidence type="ECO:0000313" key="2">
    <source>
        <dbReference type="EMBL" id="CAF2147993.1"/>
    </source>
</evidence>
<dbReference type="InterPro" id="IPR050354">
    <property type="entry name" value="F-box/kelch-repeat_ARATH"/>
</dbReference>
<dbReference type="AlphaFoldDB" id="A0A816XQ56"/>
<dbReference type="Proteomes" id="UP001295469">
    <property type="component" value="Chromosome A01"/>
</dbReference>
<dbReference type="PANTHER" id="PTHR24414:SF138">
    <property type="entry name" value="F-BOX DOMAIN-CONTAINING PROTEIN"/>
    <property type="match status" value="1"/>
</dbReference>
<dbReference type="InterPro" id="IPR057499">
    <property type="entry name" value="Kelch_FKB95"/>
</dbReference>
<dbReference type="InterPro" id="IPR015915">
    <property type="entry name" value="Kelch-typ_b-propeller"/>
</dbReference>
<proteinExistence type="predicted"/>
<protein>
    <submittedName>
        <fullName evidence="2">(rape) hypothetical protein</fullName>
    </submittedName>
</protein>
<dbReference type="Gene3D" id="2.120.10.80">
    <property type="entry name" value="Kelch-type beta propeller"/>
    <property type="match status" value="1"/>
</dbReference>
<reference evidence="2" key="1">
    <citation type="submission" date="2021-01" db="EMBL/GenBank/DDBJ databases">
        <authorList>
            <consortium name="Genoscope - CEA"/>
            <person name="William W."/>
        </authorList>
    </citation>
    <scope>NUCLEOTIDE SEQUENCE</scope>
</reference>
<dbReference type="InterPro" id="IPR006652">
    <property type="entry name" value="Kelch_1"/>
</dbReference>
<sequence>MKPANETLKDDYDIRGDYSLVPVPSSPHTHQVDYSLTIVFGSEIYLIGGPYREPSSSVRILDCKSHTWRDGPNMTVARDSACTALFDEKIYVMGGCDVDACYANLIEVFDIKTQTWTALPGPGSDEDDKLLYDYRALINVFEGKIYLAADEKDYTYDPKDGTWKLVRDKSSSFPTPLCIGVRWRMCYTVALTWGT</sequence>
<dbReference type="SUPFAM" id="SSF117281">
    <property type="entry name" value="Kelch motif"/>
    <property type="match status" value="1"/>
</dbReference>
<gene>
    <name evidence="2" type="ORF">DARMORV10_A01P08680.1</name>
</gene>
<feature type="domain" description="FKB95-like N-terminal Kelch" evidence="1">
    <location>
        <begin position="2"/>
        <end position="174"/>
    </location>
</feature>
<name>A0A816XQ56_BRANA</name>
<organism evidence="2">
    <name type="scientific">Brassica napus</name>
    <name type="common">Rape</name>
    <dbReference type="NCBI Taxonomy" id="3708"/>
    <lineage>
        <taxon>Eukaryota</taxon>
        <taxon>Viridiplantae</taxon>
        <taxon>Streptophyta</taxon>
        <taxon>Embryophyta</taxon>
        <taxon>Tracheophyta</taxon>
        <taxon>Spermatophyta</taxon>
        <taxon>Magnoliopsida</taxon>
        <taxon>eudicotyledons</taxon>
        <taxon>Gunneridae</taxon>
        <taxon>Pentapetalae</taxon>
        <taxon>rosids</taxon>
        <taxon>malvids</taxon>
        <taxon>Brassicales</taxon>
        <taxon>Brassicaceae</taxon>
        <taxon>Brassiceae</taxon>
        <taxon>Brassica</taxon>
    </lineage>
</organism>